<dbReference type="PANTHER" id="PTHR11122">
    <property type="entry name" value="APOSPORY-ASSOCIATED PROTEIN C-RELATED"/>
    <property type="match status" value="1"/>
</dbReference>
<reference evidence="1 2" key="1">
    <citation type="submission" date="2020-10" db="EMBL/GenBank/DDBJ databases">
        <title>The Coptis chinensis genome and diversification of protoberbering-type alkaloids.</title>
        <authorList>
            <person name="Wang B."/>
            <person name="Shu S."/>
            <person name="Song C."/>
            <person name="Liu Y."/>
        </authorList>
    </citation>
    <scope>NUCLEOTIDE SEQUENCE [LARGE SCALE GENOMIC DNA]</scope>
    <source>
        <strain evidence="1">HL-2020</strain>
        <tissue evidence="1">Leaf</tissue>
    </source>
</reference>
<proteinExistence type="predicted"/>
<protein>
    <submittedName>
        <fullName evidence="1">Uncharacterized protein</fullName>
    </submittedName>
</protein>
<dbReference type="GO" id="GO:0005975">
    <property type="term" value="P:carbohydrate metabolic process"/>
    <property type="evidence" value="ECO:0007669"/>
    <property type="project" value="InterPro"/>
</dbReference>
<gene>
    <name evidence="1" type="ORF">IFM89_003088</name>
</gene>
<keyword evidence="2" id="KW-1185">Reference proteome</keyword>
<dbReference type="AlphaFoldDB" id="A0A835I7G2"/>
<dbReference type="Pfam" id="PF01263">
    <property type="entry name" value="Aldose_epim"/>
    <property type="match status" value="1"/>
</dbReference>
<dbReference type="Gene3D" id="2.70.98.10">
    <property type="match status" value="1"/>
</dbReference>
<dbReference type="EMBL" id="JADFTS010000003">
    <property type="protein sequence ID" value="KAF9612646.1"/>
    <property type="molecule type" value="Genomic_DNA"/>
</dbReference>
<dbReference type="SUPFAM" id="SSF74650">
    <property type="entry name" value="Galactose mutarotase-like"/>
    <property type="match status" value="1"/>
</dbReference>
<dbReference type="PANTHER" id="PTHR11122:SF33">
    <property type="entry name" value="GLUCOSE-6-PHOSPHATE 1-EPIMERASE"/>
    <property type="match status" value="1"/>
</dbReference>
<dbReference type="GO" id="GO:0005737">
    <property type="term" value="C:cytoplasm"/>
    <property type="evidence" value="ECO:0007669"/>
    <property type="project" value="TreeGrafter"/>
</dbReference>
<dbReference type="InterPro" id="IPR011013">
    <property type="entry name" value="Gal_mutarotase_sf_dom"/>
</dbReference>
<dbReference type="GO" id="GO:0030246">
    <property type="term" value="F:carbohydrate binding"/>
    <property type="evidence" value="ECO:0007669"/>
    <property type="project" value="InterPro"/>
</dbReference>
<dbReference type="Proteomes" id="UP000631114">
    <property type="component" value="Unassembled WGS sequence"/>
</dbReference>
<dbReference type="GO" id="GO:0047938">
    <property type="term" value="F:glucose-6-phosphate 1-epimerase activity"/>
    <property type="evidence" value="ECO:0007669"/>
    <property type="project" value="TreeGrafter"/>
</dbReference>
<comment type="caution">
    <text evidence="1">The sequence shown here is derived from an EMBL/GenBank/DDBJ whole genome shotgun (WGS) entry which is preliminary data.</text>
</comment>
<sequence>MRMPHRFNCYITIAKQARQCNRVSLLYSQWYGSGARKSPFALEIWRTDYGAGNDCQFVFVASSDQCCHGGAQYGMAQGNRHLPWKYGAQTKALAMVRRRDYTAQTTLGGVSSLRKRVCENCPEDVSVEIKQFMEGKKPANQVRSKKGSSQLECNFSYVDLDDGDMGMGAEELGFGGINSNPSSIGCRGGGVVWNPWDKKAKALPDFGDEDYETMLCVDSAAIENPFVLKPCEEWKGRQELSTVSSSYFSGQLDPRKALRGFC</sequence>
<dbReference type="OrthoDB" id="1659429at2759"/>
<dbReference type="InterPro" id="IPR008183">
    <property type="entry name" value="Aldose_1/G6P_1-epimerase"/>
</dbReference>
<name>A0A835I7G2_9MAGN</name>
<evidence type="ECO:0000313" key="1">
    <source>
        <dbReference type="EMBL" id="KAF9612646.1"/>
    </source>
</evidence>
<dbReference type="InterPro" id="IPR014718">
    <property type="entry name" value="GH-type_carb-bd"/>
</dbReference>
<accession>A0A835I7G2</accession>
<organism evidence="1 2">
    <name type="scientific">Coptis chinensis</name>
    <dbReference type="NCBI Taxonomy" id="261450"/>
    <lineage>
        <taxon>Eukaryota</taxon>
        <taxon>Viridiplantae</taxon>
        <taxon>Streptophyta</taxon>
        <taxon>Embryophyta</taxon>
        <taxon>Tracheophyta</taxon>
        <taxon>Spermatophyta</taxon>
        <taxon>Magnoliopsida</taxon>
        <taxon>Ranunculales</taxon>
        <taxon>Ranunculaceae</taxon>
        <taxon>Coptidoideae</taxon>
        <taxon>Coptis</taxon>
    </lineage>
</organism>
<evidence type="ECO:0000313" key="2">
    <source>
        <dbReference type="Proteomes" id="UP000631114"/>
    </source>
</evidence>